<dbReference type="AlphaFoldDB" id="A0A7W8X7G6"/>
<organism evidence="1 2">
    <name type="scientific">Rhizobium giardinii</name>
    <dbReference type="NCBI Taxonomy" id="56731"/>
    <lineage>
        <taxon>Bacteria</taxon>
        <taxon>Pseudomonadati</taxon>
        <taxon>Pseudomonadota</taxon>
        <taxon>Alphaproteobacteria</taxon>
        <taxon>Hyphomicrobiales</taxon>
        <taxon>Rhizobiaceae</taxon>
        <taxon>Rhizobium/Agrobacterium group</taxon>
        <taxon>Rhizobium</taxon>
    </lineage>
</organism>
<sequence length="264" mass="28985">MTDEHTPVTESDLHAFVDGLLDDDRRRHVELFLKDHPEEAAEVRQWQAQAKDLKAAFSGYARFGENDRALLNSRTQSGAPASVWRKAGLLAASLLLFLSGAAAGVYADRLYAGNPPAETASALESLPRQSKTAFLVYASEKRHPVEVGADDEAHLITWLGKRLDYKLVAPDLRSEGFSLVGGRLLPVNGRAGAMLMYQDAGGQRLTVLLGKNAKSAETSFRFETSGSIETFYWIDGEIGYAVTGEVTRAKLQTIAEECYRQFES</sequence>
<comment type="caution">
    <text evidence="1">The sequence shown here is derived from an EMBL/GenBank/DDBJ whole genome shotgun (WGS) entry which is preliminary data.</text>
</comment>
<proteinExistence type="predicted"/>
<reference evidence="1 2" key="1">
    <citation type="submission" date="2020-08" db="EMBL/GenBank/DDBJ databases">
        <title>Genomic Encyclopedia of Type Strains, Phase IV (KMG-V): Genome sequencing to study the core and pangenomes of soil and plant-associated prokaryotes.</title>
        <authorList>
            <person name="Whitman W."/>
        </authorList>
    </citation>
    <scope>NUCLEOTIDE SEQUENCE [LARGE SCALE GENOMIC DNA]</scope>
    <source>
        <strain evidence="1 2">SEMIA 4084</strain>
    </source>
</reference>
<dbReference type="EMBL" id="JACHBK010000003">
    <property type="protein sequence ID" value="MBB5535084.1"/>
    <property type="molecule type" value="Genomic_DNA"/>
</dbReference>
<name>A0A7W8X7G6_9HYPH</name>
<evidence type="ECO:0000313" key="2">
    <source>
        <dbReference type="Proteomes" id="UP000585507"/>
    </source>
</evidence>
<protein>
    <submittedName>
        <fullName evidence="1">Anti-sigma factor RsiW</fullName>
    </submittedName>
</protein>
<dbReference type="Proteomes" id="UP000585507">
    <property type="component" value="Unassembled WGS sequence"/>
</dbReference>
<accession>A0A7W8X7G6</accession>
<gene>
    <name evidence="1" type="ORF">GGD55_001767</name>
</gene>
<dbReference type="RefSeq" id="WP_018324341.1">
    <property type="nucleotide sequence ID" value="NZ_JACHBK010000003.1"/>
</dbReference>
<keyword evidence="2" id="KW-1185">Reference proteome</keyword>
<evidence type="ECO:0000313" key="1">
    <source>
        <dbReference type="EMBL" id="MBB5535084.1"/>
    </source>
</evidence>